<keyword evidence="2" id="KW-0808">Transferase</keyword>
<dbReference type="InterPro" id="IPR011611">
    <property type="entry name" value="PfkB_dom"/>
</dbReference>
<comment type="caution">
    <text evidence="5">The sequence shown here is derived from an EMBL/GenBank/DDBJ whole genome shotgun (WGS) entry which is preliminary data.</text>
</comment>
<proteinExistence type="inferred from homology"/>
<evidence type="ECO:0000313" key="5">
    <source>
        <dbReference type="EMBL" id="NEE03127.1"/>
    </source>
</evidence>
<evidence type="ECO:0000256" key="2">
    <source>
        <dbReference type="ARBA" id="ARBA00022679"/>
    </source>
</evidence>
<dbReference type="InterPro" id="IPR002173">
    <property type="entry name" value="Carboh/pur_kinase_PfkB_CS"/>
</dbReference>
<organism evidence="5 6">
    <name type="scientific">Phytoactinopolyspora halotolerans</name>
    <dbReference type="NCBI Taxonomy" id="1981512"/>
    <lineage>
        <taxon>Bacteria</taxon>
        <taxon>Bacillati</taxon>
        <taxon>Actinomycetota</taxon>
        <taxon>Actinomycetes</taxon>
        <taxon>Jiangellales</taxon>
        <taxon>Jiangellaceae</taxon>
        <taxon>Phytoactinopolyspora</taxon>
    </lineage>
</organism>
<evidence type="ECO:0000256" key="3">
    <source>
        <dbReference type="ARBA" id="ARBA00022777"/>
    </source>
</evidence>
<evidence type="ECO:0000256" key="1">
    <source>
        <dbReference type="ARBA" id="ARBA00010688"/>
    </source>
</evidence>
<dbReference type="Pfam" id="PF00294">
    <property type="entry name" value="PfkB"/>
    <property type="match status" value="1"/>
</dbReference>
<gene>
    <name evidence="5" type="ORF">G1H10_23460</name>
</gene>
<dbReference type="PANTHER" id="PTHR43085:SF57">
    <property type="entry name" value="CARBOHYDRATE KINASE PFKB DOMAIN-CONTAINING PROTEIN"/>
    <property type="match status" value="1"/>
</dbReference>
<evidence type="ECO:0000259" key="4">
    <source>
        <dbReference type="Pfam" id="PF00294"/>
    </source>
</evidence>
<accession>A0A6L9SDE4</accession>
<dbReference type="InterPro" id="IPR029056">
    <property type="entry name" value="Ribokinase-like"/>
</dbReference>
<reference evidence="5 6" key="1">
    <citation type="submission" date="2020-02" db="EMBL/GenBank/DDBJ databases">
        <authorList>
            <person name="Li X.-J."/>
            <person name="Han X.-M."/>
        </authorList>
    </citation>
    <scope>NUCLEOTIDE SEQUENCE [LARGE SCALE GENOMIC DNA]</scope>
    <source>
        <strain evidence="5 6">CCTCC AB 2017055</strain>
    </source>
</reference>
<dbReference type="AlphaFoldDB" id="A0A6L9SDE4"/>
<dbReference type="RefSeq" id="WP_163742398.1">
    <property type="nucleotide sequence ID" value="NZ_JAAGOA010000019.1"/>
</dbReference>
<dbReference type="SUPFAM" id="SSF53613">
    <property type="entry name" value="Ribokinase-like"/>
    <property type="match status" value="1"/>
</dbReference>
<dbReference type="GO" id="GO:0016301">
    <property type="term" value="F:kinase activity"/>
    <property type="evidence" value="ECO:0007669"/>
    <property type="project" value="UniProtKB-KW"/>
</dbReference>
<keyword evidence="3 5" id="KW-0418">Kinase</keyword>
<protein>
    <submittedName>
        <fullName evidence="5">Sugar kinase</fullName>
    </submittedName>
</protein>
<dbReference type="Proteomes" id="UP000475214">
    <property type="component" value="Unassembled WGS sequence"/>
</dbReference>
<keyword evidence="6" id="KW-1185">Reference proteome</keyword>
<name>A0A6L9SDE4_9ACTN</name>
<dbReference type="CDD" id="cd01166">
    <property type="entry name" value="KdgK"/>
    <property type="match status" value="1"/>
</dbReference>
<feature type="domain" description="Carbohydrate kinase PfkB" evidence="4">
    <location>
        <begin position="6"/>
        <end position="301"/>
    </location>
</feature>
<sequence>MTTTGHLVTLGETMAVFSAAQAGPLSNNKEMRLSHAGAESNVAIGASRLGARVTWISRLGEDGFGELIQRELRAERVEVAVRVDPTRPTGLMVKERPNALRTNVRYYRSGSAASAMTAFDVDRDTIAAADVLHVTGVTPALGPGPSSAVLQAVDMARENDTLVSLDLNYRSSLWSREDAGAALDHLVRRADVVFAGPEEASLVVPDGPVQDLAEALAAMGPAQVVLKLGAEGAYSVIDGEVRKTPAVAVPVVDTVGAGDAFVAGFLAEWMAGATADERLRTAVTAGAFACTTLGDWEGLPTRADLESLSASDAVHR</sequence>
<dbReference type="InterPro" id="IPR050306">
    <property type="entry name" value="PfkB_Carbo_kinase"/>
</dbReference>
<dbReference type="PROSITE" id="PS00584">
    <property type="entry name" value="PFKB_KINASES_2"/>
    <property type="match status" value="1"/>
</dbReference>
<dbReference type="Gene3D" id="3.40.1190.20">
    <property type="match status" value="1"/>
</dbReference>
<comment type="similarity">
    <text evidence="1">Belongs to the carbohydrate kinase PfkB family.</text>
</comment>
<dbReference type="PANTHER" id="PTHR43085">
    <property type="entry name" value="HEXOKINASE FAMILY MEMBER"/>
    <property type="match status" value="1"/>
</dbReference>
<evidence type="ECO:0000313" key="6">
    <source>
        <dbReference type="Proteomes" id="UP000475214"/>
    </source>
</evidence>
<dbReference type="EMBL" id="JAAGOA010000019">
    <property type="protein sequence ID" value="NEE03127.1"/>
    <property type="molecule type" value="Genomic_DNA"/>
</dbReference>